<dbReference type="InterPro" id="IPR040980">
    <property type="entry name" value="SWI2_SNF2"/>
</dbReference>
<comment type="subunit">
    <text evidence="10">The type I restriction/modification system is composed of three polypeptides R, M and S.</text>
</comment>
<feature type="domain" description="Helicase ATP-binding" evidence="11">
    <location>
        <begin position="302"/>
        <end position="484"/>
    </location>
</feature>
<evidence type="ECO:0000256" key="5">
    <source>
        <dbReference type="ARBA" id="ARBA00022747"/>
    </source>
</evidence>
<evidence type="ECO:0000256" key="6">
    <source>
        <dbReference type="ARBA" id="ARBA00022759"/>
    </source>
</evidence>
<evidence type="ECO:0000313" key="12">
    <source>
        <dbReference type="EMBL" id="MBB3133874.1"/>
    </source>
</evidence>
<keyword evidence="4 10" id="KW-0547">Nucleotide-binding</keyword>
<evidence type="ECO:0000256" key="4">
    <source>
        <dbReference type="ARBA" id="ARBA00022741"/>
    </source>
</evidence>
<dbReference type="CDD" id="cd22332">
    <property type="entry name" value="HsdR_N"/>
    <property type="match status" value="1"/>
</dbReference>
<evidence type="ECO:0000256" key="3">
    <source>
        <dbReference type="ARBA" id="ARBA00022722"/>
    </source>
</evidence>
<sequence>MDDAPYTQSASEHSKSGFNEGLVEEAVIGTFRDLGYTYENAAVISPDGSAPAREAYGDVLLAERLMVAAERLNPTIPADAREQAVRQLLVTETPSLVEENRRIHKLIAEGVDVEFGIGDGEVKGDKVWLIDFDTPENNDWLVTNQFTVVEGKYTRRPDVMVFVNGLPLGIIELKNAGSEAATIDHAFQQLQTYKAQVPSLFRTNAVLIASDGMLARIGSLTADEERFMPWRSVTGAAGDFTPHGPYEMDTLLRGVFDKERFLALIRDFIVFGDQGAGAFKIIGGYHQFHGARKAIVSAIEAAKPDGNRKIGVIWHTQGSGKSFLMAFLGGLIVRSRELENPTLIVLTDRNDLDDQLFGTFSLCKDLIRQTPEQANSRDDLRRLLNRASGGVIFTTVQKFTPEAGEERFPMLTDRRNVIVMADEAHRSQYGFDAKLDKDTGKRRYGYAHYIREALPNASFIGFTGTPIEAEDVNTPAIFGEYIDIYDISRAVEDKATVPIYYESRLARIELNEDEKPKIDAEIEAILEDETLSEQEKQKAKWTTVERLVGSKKRLSQIAADLVVHLEHRIEGMDGKAMAVCMSRRICVDLYSEIIAIRPEWHSDDDDKGAIKIVMTGSASDPLEWQPHIGNKKRRDDLAKRARKLDDPLKLVIVRDMWLTGFDAPCMHTMYVDKPMHGHGLMQAIARVNRVFKDKPGGLIVDYIGIAQNLKKALAQYSQSDRDKTGIDEDEAVAVLLEKYEIVRAMFNGHDYSLGIEGAPQQRLKALADGIDWVLKWQGKEAARVEGTEAKKKAHRRYQDAVLELSKAYALASASDAAAEIRDEVGFFQAVRAALVKTTATGKMSDKAKSLAVEQLLNQAVANAEIVDILKAAGLESPDISVLSDEFLADIQKMEKKNLALEALKKLLNGEIKSRSKSNVVQSKAFSTRLEDAVARYHANAISTVEMIQELIALAKEMQAAAARGEELGLSEEEIAFYDALAVNDSAIQVMGSEQLRVIAHELVEQMRKSVTVDWQHKASARAKMRVLVKRILKKFGYPPDLEQEAVQTVLAQAEVLLREVVVH</sequence>
<dbReference type="Pfam" id="PF18766">
    <property type="entry name" value="SWI2_SNF2"/>
    <property type="match status" value="1"/>
</dbReference>
<dbReference type="NCBIfam" id="TIGR00348">
    <property type="entry name" value="hsdR"/>
    <property type="match status" value="1"/>
</dbReference>
<keyword evidence="7 10" id="KW-0378">Hydrolase</keyword>
<dbReference type="OrthoDB" id="9758243at2"/>
<reference evidence="12 15" key="2">
    <citation type="submission" date="2020-08" db="EMBL/GenBank/DDBJ databases">
        <title>Genomic Encyclopedia of Type Strains, Phase III (KMG-III): the genomes of soil and plant-associated and newly described type strains.</title>
        <authorList>
            <person name="Whitman W."/>
        </authorList>
    </citation>
    <scope>NUCLEOTIDE SEQUENCE [LARGE SCALE GENOMIC DNA]</scope>
    <source>
        <strain evidence="12 15">CECT 4113</strain>
    </source>
</reference>
<evidence type="ECO:0000256" key="2">
    <source>
        <dbReference type="ARBA" id="ARBA00008598"/>
    </source>
</evidence>
<dbReference type="InterPro" id="IPR021810">
    <property type="entry name" value="T1RH-like_C"/>
</dbReference>
<dbReference type="GO" id="GO:0005524">
    <property type="term" value="F:ATP binding"/>
    <property type="evidence" value="ECO:0007669"/>
    <property type="project" value="UniProtKB-KW"/>
</dbReference>
<keyword evidence="6 13" id="KW-0255">Endonuclease</keyword>
<dbReference type="GO" id="GO:0003677">
    <property type="term" value="F:DNA binding"/>
    <property type="evidence" value="ECO:0007669"/>
    <property type="project" value="UniProtKB-KW"/>
</dbReference>
<dbReference type="PANTHER" id="PTHR30195:SF15">
    <property type="entry name" value="TYPE I RESTRICTION ENZYME HINDI ENDONUCLEASE SUBUNIT"/>
    <property type="match status" value="1"/>
</dbReference>
<comment type="catalytic activity">
    <reaction evidence="1 10">
        <text>Endonucleolytic cleavage of DNA to give random double-stranded fragments with terminal 5'-phosphates, ATP is simultaneously hydrolyzed.</text>
        <dbReference type="EC" id="3.1.21.3"/>
    </reaction>
</comment>
<name>A0A3R9C4R0_9HYPH</name>
<comment type="caution">
    <text evidence="13">The sequence shown here is derived from an EMBL/GenBank/DDBJ whole genome shotgun (WGS) entry which is preliminary data.</text>
</comment>
<dbReference type="SUPFAM" id="SSF52540">
    <property type="entry name" value="P-loop containing nucleoside triphosphate hydrolases"/>
    <property type="match status" value="1"/>
</dbReference>
<comment type="function">
    <text evidence="10">Subunit R is required for both nuclease and ATPase activities, but not for modification.</text>
</comment>
<reference evidence="13 14" key="1">
    <citation type="submission" date="2018-11" db="EMBL/GenBank/DDBJ databases">
        <authorList>
            <person name="Huo Y."/>
        </authorList>
    </citation>
    <scope>NUCLEOTIDE SEQUENCE [LARGE SCALE GENOMIC DNA]</scope>
    <source>
        <strain evidence="13 14">DSM 30132</strain>
    </source>
</reference>
<dbReference type="InterPro" id="IPR014001">
    <property type="entry name" value="Helicase_ATP-bd"/>
</dbReference>
<dbReference type="GO" id="GO:0009035">
    <property type="term" value="F:type I site-specific deoxyribonuclease activity"/>
    <property type="evidence" value="ECO:0007669"/>
    <property type="project" value="UniProtKB-EC"/>
</dbReference>
<dbReference type="Proteomes" id="UP000277279">
    <property type="component" value="Unassembled WGS sequence"/>
</dbReference>
<evidence type="ECO:0000256" key="9">
    <source>
        <dbReference type="ARBA" id="ARBA00023125"/>
    </source>
</evidence>
<dbReference type="InterPro" id="IPR007409">
    <property type="entry name" value="Restrct_endonuc_type1_HsdR_N"/>
</dbReference>
<dbReference type="EMBL" id="JACHXH010000004">
    <property type="protein sequence ID" value="MBB3133874.1"/>
    <property type="molecule type" value="Genomic_DNA"/>
</dbReference>
<evidence type="ECO:0000313" key="15">
    <source>
        <dbReference type="Proteomes" id="UP000518315"/>
    </source>
</evidence>
<dbReference type="Gene3D" id="3.40.50.300">
    <property type="entry name" value="P-loop containing nucleotide triphosphate hydrolases"/>
    <property type="match status" value="3"/>
</dbReference>
<keyword evidence="9 10" id="KW-0238">DNA-binding</keyword>
<dbReference type="RefSeq" id="WP_125844040.1">
    <property type="nucleotide sequence ID" value="NZ_JACHXH010000004.1"/>
</dbReference>
<evidence type="ECO:0000256" key="1">
    <source>
        <dbReference type="ARBA" id="ARBA00000851"/>
    </source>
</evidence>
<dbReference type="AlphaFoldDB" id="A0A3R9C4R0"/>
<dbReference type="Pfam" id="PF04313">
    <property type="entry name" value="HSDR_N"/>
    <property type="match status" value="1"/>
</dbReference>
<dbReference type="Pfam" id="PF22679">
    <property type="entry name" value="T1R_D3-like"/>
    <property type="match status" value="1"/>
</dbReference>
<evidence type="ECO:0000313" key="13">
    <source>
        <dbReference type="EMBL" id="RSB81855.1"/>
    </source>
</evidence>
<dbReference type="Proteomes" id="UP000518315">
    <property type="component" value="Unassembled WGS sequence"/>
</dbReference>
<comment type="similarity">
    <text evidence="2 10">Belongs to the HsdR family.</text>
</comment>
<dbReference type="PROSITE" id="PS51192">
    <property type="entry name" value="HELICASE_ATP_BIND_1"/>
    <property type="match status" value="1"/>
</dbReference>
<evidence type="ECO:0000259" key="11">
    <source>
        <dbReference type="PROSITE" id="PS51192"/>
    </source>
</evidence>
<dbReference type="EMBL" id="RJJT01000004">
    <property type="protein sequence ID" value="RSB81855.1"/>
    <property type="molecule type" value="Genomic_DNA"/>
</dbReference>
<dbReference type="PANTHER" id="PTHR30195">
    <property type="entry name" value="TYPE I SITE-SPECIFIC DEOXYRIBONUCLEASE PROTEIN SUBUNIT M AND R"/>
    <property type="match status" value="1"/>
</dbReference>
<dbReference type="EC" id="3.1.21.3" evidence="10"/>
<dbReference type="InterPro" id="IPR055180">
    <property type="entry name" value="HsdR_RecA-like_helicase_dom_2"/>
</dbReference>
<dbReference type="InterPro" id="IPR004473">
    <property type="entry name" value="Restrct_endonuc_typeI_HsdR"/>
</dbReference>
<dbReference type="GO" id="GO:0009307">
    <property type="term" value="P:DNA restriction-modification system"/>
    <property type="evidence" value="ECO:0007669"/>
    <property type="project" value="UniProtKB-KW"/>
</dbReference>
<evidence type="ECO:0000313" key="14">
    <source>
        <dbReference type="Proteomes" id="UP000277279"/>
    </source>
</evidence>
<evidence type="ECO:0000256" key="8">
    <source>
        <dbReference type="ARBA" id="ARBA00022840"/>
    </source>
</evidence>
<accession>A0A3R9C4R0</accession>
<keyword evidence="3" id="KW-0540">Nuclease</keyword>
<dbReference type="SMART" id="SM00487">
    <property type="entry name" value="DEXDc"/>
    <property type="match status" value="1"/>
</dbReference>
<dbReference type="Gene3D" id="3.90.1570.50">
    <property type="match status" value="1"/>
</dbReference>
<organism evidence="13 14">
    <name type="scientific">Rhizobium pisi</name>
    <dbReference type="NCBI Taxonomy" id="574561"/>
    <lineage>
        <taxon>Bacteria</taxon>
        <taxon>Pseudomonadati</taxon>
        <taxon>Pseudomonadota</taxon>
        <taxon>Alphaproteobacteria</taxon>
        <taxon>Hyphomicrobiales</taxon>
        <taxon>Rhizobiaceae</taxon>
        <taxon>Rhizobium/Agrobacterium group</taxon>
        <taxon>Rhizobium</taxon>
    </lineage>
</organism>
<keyword evidence="5 10" id="KW-0680">Restriction system</keyword>
<protein>
    <recommendedName>
        <fullName evidence="10">Type I restriction enzyme endonuclease subunit</fullName>
        <shortName evidence="10">R protein</shortName>
        <ecNumber evidence="10">3.1.21.3</ecNumber>
    </recommendedName>
</protein>
<dbReference type="InterPro" id="IPR051268">
    <property type="entry name" value="Type-I_R_enzyme_R_subunit"/>
</dbReference>
<keyword evidence="15" id="KW-1185">Reference proteome</keyword>
<evidence type="ECO:0000256" key="7">
    <source>
        <dbReference type="ARBA" id="ARBA00022801"/>
    </source>
</evidence>
<evidence type="ECO:0000256" key="10">
    <source>
        <dbReference type="RuleBase" id="RU364115"/>
    </source>
</evidence>
<gene>
    <name evidence="13" type="ORF">EFD55_07890</name>
    <name evidence="12" type="ORF">FHS26_001587</name>
</gene>
<dbReference type="InterPro" id="IPR027417">
    <property type="entry name" value="P-loop_NTPase"/>
</dbReference>
<proteinExistence type="inferred from homology"/>
<dbReference type="Pfam" id="PF11867">
    <property type="entry name" value="T1RH-like_C"/>
    <property type="match status" value="1"/>
</dbReference>
<dbReference type="CDD" id="cd18800">
    <property type="entry name" value="SF2_C_EcoR124I-like"/>
    <property type="match status" value="1"/>
</dbReference>
<keyword evidence="8 10" id="KW-0067">ATP-binding</keyword>
<dbReference type="CDD" id="cd18030">
    <property type="entry name" value="DEXHc_RE_I_HsdR"/>
    <property type="match status" value="1"/>
</dbReference>